<evidence type="ECO:0000313" key="9">
    <source>
        <dbReference type="Proteomes" id="UP000798808"/>
    </source>
</evidence>
<feature type="transmembrane region" description="Helical" evidence="7">
    <location>
        <begin position="37"/>
        <end position="61"/>
    </location>
</feature>
<feature type="transmembrane region" description="Helical" evidence="7">
    <location>
        <begin position="360"/>
        <end position="385"/>
    </location>
</feature>
<evidence type="ECO:0000256" key="7">
    <source>
        <dbReference type="SAM" id="Phobius"/>
    </source>
</evidence>
<evidence type="ECO:0000256" key="5">
    <source>
        <dbReference type="ARBA" id="ARBA00022989"/>
    </source>
</evidence>
<comment type="similarity">
    <text evidence="2">Belongs to the polysaccharide synthase family.</text>
</comment>
<feature type="transmembrane region" description="Helical" evidence="7">
    <location>
        <begin position="140"/>
        <end position="158"/>
    </location>
</feature>
<keyword evidence="4 7" id="KW-0812">Transmembrane</keyword>
<feature type="transmembrane region" description="Helical" evidence="7">
    <location>
        <begin position="397"/>
        <end position="426"/>
    </location>
</feature>
<feature type="transmembrane region" description="Helical" evidence="7">
    <location>
        <begin position="432"/>
        <end position="454"/>
    </location>
</feature>
<evidence type="ECO:0000256" key="6">
    <source>
        <dbReference type="ARBA" id="ARBA00023136"/>
    </source>
</evidence>
<sequence length="472" mass="53511">MWNSVFWYLSGKIFAQGFGLVVSIILARLILPDEFGIIGMVLVIIAMSQVFLDFGFGAGLIQKENVDEDIYSSVFWFNVFMASVLTFLLFVLAPYVSEFYGQSRLTSITKALSSLFFVGSLGLMQSVILTKAMNFKVQSIATTIATVLSGVIAIVLALRGLEVWALVFQQILLKVFNVIILWLLVPWKPKLCFKISHLNEIWSFSSYKFTTQILQSILSKLDSIIIGKLFVPSVLGFYSRSRNLADLIKSYTSESFSKVYFPYVSNNQGDIAKLKETYYLGFKVVAIVSIGLSALFYSIADELIVILFSDIWLKSAYYFSFMIIADSFTKPLGQMNLTMLVGLGYANVELKLLLMKRTIWVLALITLWYLGIEVFLFAIIIHSFIAYLIDSYFVSKYLLISLTFVYFFLIKCLAIAVVSILLSQWIDFEGFIILNAVLKSAIVLTCFLIGMYFISRESIYLIYNKIIKYKAS</sequence>
<keyword evidence="5 7" id="KW-1133">Transmembrane helix</keyword>
<keyword evidence="3" id="KW-1003">Cell membrane</keyword>
<evidence type="ECO:0000256" key="2">
    <source>
        <dbReference type="ARBA" id="ARBA00007430"/>
    </source>
</evidence>
<dbReference type="PANTHER" id="PTHR30250:SF10">
    <property type="entry name" value="LIPOPOLYSACCHARIDE BIOSYNTHESIS PROTEIN WZXC"/>
    <property type="match status" value="1"/>
</dbReference>
<feature type="transmembrane region" description="Helical" evidence="7">
    <location>
        <begin position="108"/>
        <end position="128"/>
    </location>
</feature>
<reference evidence="8 9" key="1">
    <citation type="submission" date="2019-02" db="EMBL/GenBank/DDBJ databases">
        <authorList>
            <person name="Goldberg S.R."/>
            <person name="Haltli B.A."/>
            <person name="Correa H."/>
            <person name="Russell K.G."/>
        </authorList>
    </citation>
    <scope>NUCLEOTIDE SEQUENCE [LARGE SCALE GENOMIC DNA]</scope>
    <source>
        <strain evidence="8 9">JCM 16186</strain>
    </source>
</reference>
<dbReference type="EMBL" id="SMLW01000499">
    <property type="protein sequence ID" value="MTI25266.1"/>
    <property type="molecule type" value="Genomic_DNA"/>
</dbReference>
<accession>A0ABW9RMU9</accession>
<comment type="caution">
    <text evidence="8">The sequence shown here is derived from an EMBL/GenBank/DDBJ whole genome shotgun (WGS) entry which is preliminary data.</text>
</comment>
<feature type="transmembrane region" description="Helical" evidence="7">
    <location>
        <begin position="278"/>
        <end position="297"/>
    </location>
</feature>
<dbReference type="InterPro" id="IPR050833">
    <property type="entry name" value="Poly_Biosynth_Transport"/>
</dbReference>
<proteinExistence type="inferred from homology"/>
<dbReference type="Pfam" id="PF13440">
    <property type="entry name" value="Polysacc_synt_3"/>
    <property type="match status" value="1"/>
</dbReference>
<feature type="transmembrane region" description="Helical" evidence="7">
    <location>
        <begin position="164"/>
        <end position="185"/>
    </location>
</feature>
<evidence type="ECO:0000256" key="1">
    <source>
        <dbReference type="ARBA" id="ARBA00004651"/>
    </source>
</evidence>
<keyword evidence="6 7" id="KW-0472">Membrane</keyword>
<protein>
    <submittedName>
        <fullName evidence="8">Lipopolysaccharide biosynthesis protein</fullName>
    </submittedName>
</protein>
<feature type="transmembrane region" description="Helical" evidence="7">
    <location>
        <begin position="73"/>
        <end position="96"/>
    </location>
</feature>
<comment type="subcellular location">
    <subcellularLocation>
        <location evidence="1">Cell membrane</location>
        <topology evidence="1">Multi-pass membrane protein</topology>
    </subcellularLocation>
</comment>
<name>A0ABW9RMU9_9BACT</name>
<evidence type="ECO:0000313" key="8">
    <source>
        <dbReference type="EMBL" id="MTI25266.1"/>
    </source>
</evidence>
<dbReference type="Proteomes" id="UP000798808">
    <property type="component" value="Unassembled WGS sequence"/>
</dbReference>
<evidence type="ECO:0000256" key="4">
    <source>
        <dbReference type="ARBA" id="ARBA00022692"/>
    </source>
</evidence>
<organism evidence="8 9">
    <name type="scientific">Fulvivirga kasyanovii</name>
    <dbReference type="NCBI Taxonomy" id="396812"/>
    <lineage>
        <taxon>Bacteria</taxon>
        <taxon>Pseudomonadati</taxon>
        <taxon>Bacteroidota</taxon>
        <taxon>Cytophagia</taxon>
        <taxon>Cytophagales</taxon>
        <taxon>Fulvivirgaceae</taxon>
        <taxon>Fulvivirga</taxon>
    </lineage>
</organism>
<feature type="transmembrane region" description="Helical" evidence="7">
    <location>
        <begin position="303"/>
        <end position="325"/>
    </location>
</feature>
<keyword evidence="9" id="KW-1185">Reference proteome</keyword>
<dbReference type="CDD" id="cd13127">
    <property type="entry name" value="MATE_tuaB_like"/>
    <property type="match status" value="1"/>
</dbReference>
<dbReference type="PANTHER" id="PTHR30250">
    <property type="entry name" value="PST FAMILY PREDICTED COLANIC ACID TRANSPORTER"/>
    <property type="match status" value="1"/>
</dbReference>
<feature type="transmembrane region" description="Helical" evidence="7">
    <location>
        <begin position="12"/>
        <end position="31"/>
    </location>
</feature>
<dbReference type="RefSeq" id="WP_155171299.1">
    <property type="nucleotide sequence ID" value="NZ_BAAAFL010000010.1"/>
</dbReference>
<evidence type="ECO:0000256" key="3">
    <source>
        <dbReference type="ARBA" id="ARBA00022475"/>
    </source>
</evidence>
<gene>
    <name evidence="8" type="ORF">E1163_09965</name>
</gene>